<dbReference type="PANTHER" id="PTHR24148">
    <property type="entry name" value="ANKYRIN REPEAT DOMAIN-CONTAINING PROTEIN 39 HOMOLOG-RELATED"/>
    <property type="match status" value="1"/>
</dbReference>
<reference evidence="2" key="2">
    <citation type="submission" date="2023-05" db="EMBL/GenBank/DDBJ databases">
        <authorList>
            <consortium name="Lawrence Berkeley National Laboratory"/>
            <person name="Steindorff A."/>
            <person name="Hensen N."/>
            <person name="Bonometti L."/>
            <person name="Westerberg I."/>
            <person name="Brannstrom I.O."/>
            <person name="Guillou S."/>
            <person name="Cros-Aarteil S."/>
            <person name="Calhoun S."/>
            <person name="Haridas S."/>
            <person name="Kuo A."/>
            <person name="Mondo S."/>
            <person name="Pangilinan J."/>
            <person name="Riley R."/>
            <person name="Labutti K."/>
            <person name="Andreopoulos B."/>
            <person name="Lipzen A."/>
            <person name="Chen C."/>
            <person name="Yanf M."/>
            <person name="Daum C."/>
            <person name="Ng V."/>
            <person name="Clum A."/>
            <person name="Ohm R."/>
            <person name="Martin F."/>
            <person name="Silar P."/>
            <person name="Natvig D."/>
            <person name="Lalanne C."/>
            <person name="Gautier V."/>
            <person name="Ament-Velasquez S.L."/>
            <person name="Kruys A."/>
            <person name="Hutchinson M.I."/>
            <person name="Powell A.J."/>
            <person name="Barry K."/>
            <person name="Miller A.N."/>
            <person name="Grigoriev I.V."/>
            <person name="Debuchy R."/>
            <person name="Gladieux P."/>
            <person name="Thoren M.H."/>
            <person name="Johannesson H."/>
        </authorList>
    </citation>
    <scope>NUCLEOTIDE SEQUENCE</scope>
    <source>
        <strain evidence="2">CBS 757.83</strain>
    </source>
</reference>
<evidence type="ECO:0000313" key="2">
    <source>
        <dbReference type="EMBL" id="KAK4096091.1"/>
    </source>
</evidence>
<evidence type="ECO:0000259" key="1">
    <source>
        <dbReference type="Pfam" id="PF06985"/>
    </source>
</evidence>
<sequence>RLLQLAPAASYHDLLVGDMVEMDLEQARGTFTALSYTWGLPDWSHNLLLEGYQFVIGANLDAALRRLRSETSTTTVWADAVCINQRDMEEKLHQIRSMANIYSDAGTVLLWLG</sequence>
<feature type="non-terminal residue" evidence="2">
    <location>
        <position position="1"/>
    </location>
</feature>
<dbReference type="PANTHER" id="PTHR24148:SF64">
    <property type="entry name" value="HETEROKARYON INCOMPATIBILITY DOMAIN-CONTAINING PROTEIN"/>
    <property type="match status" value="1"/>
</dbReference>
<dbReference type="InterPro" id="IPR010730">
    <property type="entry name" value="HET"/>
</dbReference>
<gene>
    <name evidence="2" type="ORF">N658DRAFT_399013</name>
</gene>
<accession>A0AAN6PVF3</accession>
<feature type="non-terminal residue" evidence="2">
    <location>
        <position position="113"/>
    </location>
</feature>
<proteinExistence type="predicted"/>
<name>A0AAN6PVF3_9PEZI</name>
<dbReference type="Proteomes" id="UP001305647">
    <property type="component" value="Unassembled WGS sequence"/>
</dbReference>
<feature type="domain" description="Heterokaryon incompatibility" evidence="1">
    <location>
        <begin position="31"/>
        <end position="113"/>
    </location>
</feature>
<dbReference type="AlphaFoldDB" id="A0AAN6PVF3"/>
<keyword evidence="3" id="KW-1185">Reference proteome</keyword>
<dbReference type="Pfam" id="PF06985">
    <property type="entry name" value="HET"/>
    <property type="match status" value="1"/>
</dbReference>
<protein>
    <recommendedName>
        <fullName evidence="1">Heterokaryon incompatibility domain-containing protein</fullName>
    </recommendedName>
</protein>
<reference evidence="2" key="1">
    <citation type="journal article" date="2023" name="Mol. Phylogenet. Evol.">
        <title>Genome-scale phylogeny and comparative genomics of the fungal order Sordariales.</title>
        <authorList>
            <person name="Hensen N."/>
            <person name="Bonometti L."/>
            <person name="Westerberg I."/>
            <person name="Brannstrom I.O."/>
            <person name="Guillou S."/>
            <person name="Cros-Aarteil S."/>
            <person name="Calhoun S."/>
            <person name="Haridas S."/>
            <person name="Kuo A."/>
            <person name="Mondo S."/>
            <person name="Pangilinan J."/>
            <person name="Riley R."/>
            <person name="LaButti K."/>
            <person name="Andreopoulos B."/>
            <person name="Lipzen A."/>
            <person name="Chen C."/>
            <person name="Yan M."/>
            <person name="Daum C."/>
            <person name="Ng V."/>
            <person name="Clum A."/>
            <person name="Steindorff A."/>
            <person name="Ohm R.A."/>
            <person name="Martin F."/>
            <person name="Silar P."/>
            <person name="Natvig D.O."/>
            <person name="Lalanne C."/>
            <person name="Gautier V."/>
            <person name="Ament-Velasquez S.L."/>
            <person name="Kruys A."/>
            <person name="Hutchinson M.I."/>
            <person name="Powell A.J."/>
            <person name="Barry K."/>
            <person name="Miller A.N."/>
            <person name="Grigoriev I.V."/>
            <person name="Debuchy R."/>
            <person name="Gladieux P."/>
            <person name="Hiltunen Thoren M."/>
            <person name="Johannesson H."/>
        </authorList>
    </citation>
    <scope>NUCLEOTIDE SEQUENCE</scope>
    <source>
        <strain evidence="2">CBS 757.83</strain>
    </source>
</reference>
<dbReference type="InterPro" id="IPR052895">
    <property type="entry name" value="HetReg/Transcr_Mod"/>
</dbReference>
<comment type="caution">
    <text evidence="2">The sequence shown here is derived from an EMBL/GenBank/DDBJ whole genome shotgun (WGS) entry which is preliminary data.</text>
</comment>
<organism evidence="2 3">
    <name type="scientific">Parathielavia hyrcaniae</name>
    <dbReference type="NCBI Taxonomy" id="113614"/>
    <lineage>
        <taxon>Eukaryota</taxon>
        <taxon>Fungi</taxon>
        <taxon>Dikarya</taxon>
        <taxon>Ascomycota</taxon>
        <taxon>Pezizomycotina</taxon>
        <taxon>Sordariomycetes</taxon>
        <taxon>Sordariomycetidae</taxon>
        <taxon>Sordariales</taxon>
        <taxon>Chaetomiaceae</taxon>
        <taxon>Parathielavia</taxon>
    </lineage>
</organism>
<dbReference type="EMBL" id="MU863740">
    <property type="protein sequence ID" value="KAK4096091.1"/>
    <property type="molecule type" value="Genomic_DNA"/>
</dbReference>
<evidence type="ECO:0000313" key="3">
    <source>
        <dbReference type="Proteomes" id="UP001305647"/>
    </source>
</evidence>